<organism evidence="1 2">
    <name type="scientific">Pantoea phytobeneficialis</name>
    <dbReference type="NCBI Taxonomy" id="2052056"/>
    <lineage>
        <taxon>Bacteria</taxon>
        <taxon>Pseudomonadati</taxon>
        <taxon>Pseudomonadota</taxon>
        <taxon>Gammaproteobacteria</taxon>
        <taxon>Enterobacterales</taxon>
        <taxon>Erwiniaceae</taxon>
        <taxon>Pantoea</taxon>
    </lineage>
</organism>
<sequence length="62" mass="7380">MVFLARSRKDLFYRAWRVNFRCELIGVGHCAVNFIFMHVHGLFELMIRLAIKYTKIKFTALS</sequence>
<dbReference type="AlphaFoldDB" id="A0AAP9KQJ1"/>
<dbReference type="EMBL" id="CP024636">
    <property type="protein sequence ID" value="QGR08065.1"/>
    <property type="molecule type" value="Genomic_DNA"/>
</dbReference>
<protein>
    <submittedName>
        <fullName evidence="1">Uncharacterized protein</fullName>
    </submittedName>
</protein>
<reference evidence="2" key="1">
    <citation type="submission" date="2017-11" db="EMBL/GenBank/DDBJ databases">
        <title>Genome sequence of Pantoea sp. MSR2.</title>
        <authorList>
            <person name="Nascimento F.X."/>
        </authorList>
    </citation>
    <scope>NUCLEOTIDE SEQUENCE [LARGE SCALE GENOMIC DNA]</scope>
    <source>
        <strain evidence="2">MSR2</strain>
    </source>
</reference>
<name>A0AAP9KQJ1_9GAMM</name>
<dbReference type="KEGG" id="ppho:CTZ24_17195"/>
<evidence type="ECO:0000313" key="1">
    <source>
        <dbReference type="EMBL" id="QGR08065.1"/>
    </source>
</evidence>
<proteinExistence type="predicted"/>
<gene>
    <name evidence="1" type="ORF">CTZ24_17195</name>
</gene>
<accession>A0AAP9KQJ1</accession>
<evidence type="ECO:0000313" key="2">
    <source>
        <dbReference type="Proteomes" id="UP000424872"/>
    </source>
</evidence>
<dbReference type="Proteomes" id="UP000424872">
    <property type="component" value="Chromosome"/>
</dbReference>